<name>A0A075HMG0_9ARCH</name>
<proteinExistence type="predicted"/>
<dbReference type="EMBL" id="KF901087">
    <property type="protein sequence ID" value="AIF17601.1"/>
    <property type="molecule type" value="Genomic_DNA"/>
</dbReference>
<evidence type="ECO:0000313" key="1">
    <source>
        <dbReference type="EMBL" id="AIF17601.1"/>
    </source>
</evidence>
<dbReference type="AlphaFoldDB" id="A0A075HMG0"/>
<reference evidence="1" key="1">
    <citation type="journal article" date="2014" name="Genome Biol. Evol.">
        <title>Pangenome evidence for extensive interdomain horizontal transfer affecting lineage core and shell genes in uncultured planktonic thaumarchaeota and euryarchaeota.</title>
        <authorList>
            <person name="Deschamps P."/>
            <person name="Zivanovic Y."/>
            <person name="Moreira D."/>
            <person name="Rodriguez-Valera F."/>
            <person name="Lopez-Garcia P."/>
        </authorList>
    </citation>
    <scope>NUCLEOTIDE SEQUENCE</scope>
</reference>
<accession>A0A075HMG0</accession>
<organism evidence="1">
    <name type="scientific">uncultured marine thaumarchaeote KM3_78_D03</name>
    <dbReference type="NCBI Taxonomy" id="1456290"/>
    <lineage>
        <taxon>Archaea</taxon>
        <taxon>Nitrososphaerota</taxon>
        <taxon>environmental samples</taxon>
    </lineage>
</organism>
<sequence length="167" mass="19998">MEFDEKIHTHLMSVWRESKSFFGVGGKEGMLILTDNHFIFLKRTERMKKWWGAVSKRQIVTLLQNKNTMTDKLDGYEEKDLQVDLEEVKKKYISKITFDNILEIQEEEKTWGSVLQIKAIENGKEKKYEFSIVQDWVKYPIKDPTKYLNVDWKPCIEFIKSRQRVTK</sequence>
<protein>
    <submittedName>
        <fullName evidence="1">Uncharacterized protein</fullName>
    </submittedName>
</protein>